<evidence type="ECO:0000256" key="2">
    <source>
        <dbReference type="ARBA" id="ARBA00008180"/>
    </source>
</evidence>
<reference evidence="8" key="1">
    <citation type="submission" date="2019-10" db="EMBL/GenBank/DDBJ databases">
        <title>Conservation and host-specific expression of non-tandemly repeated heterogenous ribosome RNA gene in arbuscular mycorrhizal fungi.</title>
        <authorList>
            <person name="Maeda T."/>
            <person name="Kobayashi Y."/>
            <person name="Nakagawa T."/>
            <person name="Ezawa T."/>
            <person name="Yamaguchi K."/>
            <person name="Bino T."/>
            <person name="Nishimoto Y."/>
            <person name="Shigenobu S."/>
            <person name="Kawaguchi M."/>
        </authorList>
    </citation>
    <scope>NUCLEOTIDE SEQUENCE</scope>
    <source>
        <strain evidence="8">HR1</strain>
    </source>
</reference>
<evidence type="ECO:0000256" key="1">
    <source>
        <dbReference type="ARBA" id="ARBA00004601"/>
    </source>
</evidence>
<evidence type="ECO:0000256" key="3">
    <source>
        <dbReference type="ARBA" id="ARBA00022448"/>
    </source>
</evidence>
<feature type="domain" description="Vps52 C-terminal" evidence="7">
    <location>
        <begin position="294"/>
        <end position="608"/>
    </location>
</feature>
<dbReference type="AlphaFoldDB" id="A0A8H3LV18"/>
<evidence type="ECO:0000259" key="7">
    <source>
        <dbReference type="Pfam" id="PF20655"/>
    </source>
</evidence>
<comment type="caution">
    <text evidence="8">The sequence shown here is derived from an EMBL/GenBank/DDBJ whole genome shotgun (WGS) entry which is preliminary data.</text>
</comment>
<dbReference type="GO" id="GO:0000938">
    <property type="term" value="C:GARP complex"/>
    <property type="evidence" value="ECO:0007669"/>
    <property type="project" value="TreeGrafter"/>
</dbReference>
<feature type="domain" description="Vps52 coiled-coil" evidence="6">
    <location>
        <begin position="105"/>
        <end position="277"/>
    </location>
</feature>
<keyword evidence="4" id="KW-0653">Protein transport</keyword>
<evidence type="ECO:0000313" key="8">
    <source>
        <dbReference type="EMBL" id="GES92430.1"/>
    </source>
</evidence>
<gene>
    <name evidence="8" type="ORF">RCL2_001920700</name>
</gene>
<evidence type="ECO:0000256" key="5">
    <source>
        <dbReference type="ARBA" id="ARBA00023034"/>
    </source>
</evidence>
<dbReference type="GO" id="GO:0042147">
    <property type="term" value="P:retrograde transport, endosome to Golgi"/>
    <property type="evidence" value="ECO:0007669"/>
    <property type="project" value="TreeGrafter"/>
</dbReference>
<organism evidence="8 9">
    <name type="scientific">Rhizophagus clarus</name>
    <dbReference type="NCBI Taxonomy" id="94130"/>
    <lineage>
        <taxon>Eukaryota</taxon>
        <taxon>Fungi</taxon>
        <taxon>Fungi incertae sedis</taxon>
        <taxon>Mucoromycota</taxon>
        <taxon>Glomeromycotina</taxon>
        <taxon>Glomeromycetes</taxon>
        <taxon>Glomerales</taxon>
        <taxon>Glomeraceae</taxon>
        <taxon>Rhizophagus</taxon>
    </lineage>
</organism>
<protein>
    <submittedName>
        <fullName evidence="8">Vacuolar protein sorting-associated protein 52 A isoform X1</fullName>
    </submittedName>
</protein>
<evidence type="ECO:0000313" key="9">
    <source>
        <dbReference type="Proteomes" id="UP000615446"/>
    </source>
</evidence>
<dbReference type="InterPro" id="IPR048361">
    <property type="entry name" value="Vps52_C"/>
</dbReference>
<comment type="similarity">
    <text evidence="2">Belongs to the VPS52 family.</text>
</comment>
<keyword evidence="5" id="KW-0333">Golgi apparatus</keyword>
<comment type="subcellular location">
    <subcellularLocation>
        <location evidence="1">Golgi apparatus</location>
        <location evidence="1">trans-Golgi network</location>
    </subcellularLocation>
</comment>
<dbReference type="Pfam" id="PF20655">
    <property type="entry name" value="Vps52_C"/>
    <property type="match status" value="1"/>
</dbReference>
<evidence type="ECO:0000256" key="4">
    <source>
        <dbReference type="ARBA" id="ARBA00022927"/>
    </source>
</evidence>
<name>A0A8H3LV18_9GLOM</name>
<dbReference type="GO" id="GO:0019905">
    <property type="term" value="F:syntaxin binding"/>
    <property type="evidence" value="ECO:0007669"/>
    <property type="project" value="TreeGrafter"/>
</dbReference>
<dbReference type="GO" id="GO:0032456">
    <property type="term" value="P:endocytic recycling"/>
    <property type="evidence" value="ECO:0007669"/>
    <property type="project" value="TreeGrafter"/>
</dbReference>
<accession>A0A8H3LV18</accession>
<dbReference type="EMBL" id="BLAL01000215">
    <property type="protein sequence ID" value="GES92430.1"/>
    <property type="molecule type" value="Genomic_DNA"/>
</dbReference>
<dbReference type="InterPro" id="IPR007258">
    <property type="entry name" value="Vps52"/>
</dbReference>
<dbReference type="Proteomes" id="UP000615446">
    <property type="component" value="Unassembled WGS sequence"/>
</dbReference>
<dbReference type="PANTHER" id="PTHR14190">
    <property type="entry name" value="SUPPRESSOR OF ACTIN MUTATIONS 2/VACUOLAR PROTEIN SORTING 52"/>
    <property type="match status" value="1"/>
</dbReference>
<dbReference type="PANTHER" id="PTHR14190:SF7">
    <property type="entry name" value="VACUOLAR PROTEIN SORTING-ASSOCIATED PROTEIN 52 HOMOLOG"/>
    <property type="match status" value="1"/>
</dbReference>
<dbReference type="OrthoDB" id="19482at2759"/>
<dbReference type="Pfam" id="PF04129">
    <property type="entry name" value="Vps52_CC"/>
    <property type="match status" value="1"/>
</dbReference>
<dbReference type="GO" id="GO:0005829">
    <property type="term" value="C:cytosol"/>
    <property type="evidence" value="ECO:0007669"/>
    <property type="project" value="GOC"/>
</dbReference>
<dbReference type="InterPro" id="IPR048319">
    <property type="entry name" value="Vps52_CC"/>
</dbReference>
<dbReference type="GO" id="GO:0006896">
    <property type="term" value="P:Golgi to vacuole transport"/>
    <property type="evidence" value="ECO:0007669"/>
    <property type="project" value="TreeGrafter"/>
</dbReference>
<dbReference type="GO" id="GO:0015031">
    <property type="term" value="P:protein transport"/>
    <property type="evidence" value="ECO:0007669"/>
    <property type="project" value="UniProtKB-KW"/>
</dbReference>
<keyword evidence="3" id="KW-0813">Transport</keyword>
<evidence type="ECO:0000259" key="6">
    <source>
        <dbReference type="Pfam" id="PF04129"/>
    </source>
</evidence>
<proteinExistence type="inferred from homology"/>
<sequence length="727" mass="84611">MEMVEEFAETERQLASNTYTPLTPNEKLFEKLLGTVNDQTFIEDEDSTPGDDDWEISFDEVDDHISSFQEDEFVREAFAKGMDLREYARNVEKELNVIEREHEVDYISQAKNFVELHNQIQSCDQILATMENMLSVFQMDLGNISSEIQTLQDKSFSMNIKLKNRTAVEQQLNTVLEGTVIPPPMIKKITEGEVDEIWLAYLTELNKKMTYVKRNQKKNVKAIKDVGPELEKLRLKATEKIRDFLLTKIRSLRIPNTNVQILQQSILLKYKALYKFLMERYSDVAIEVMHTYVNTMRWYFFNHFEKYNRELQKLQNPVADKYDMMGYDESVRKGGLWGTGKIALQDKVNIYVLKDRIKTLRNQDAGVILVHVAENKSKGYPYEALFRSFNLTFIDNASSEYLFIVEFFAKDDKPNVELAKDIFSEIFTTTIKMGLDSTKQFVDNSYDAIGILICVRLNTQFALELQRRKVPALEGYTNQINMLLWPRFQAIMNMHIDSVKKAASKFIVKDIHPHFVTRRYGEFAASILILNEDYNDPILLNSLLRLRNEVENFLDKLSNNFDDRKNRIIFLINNYDQIITILNETGGKVIEAEVNYFKELLNGQISGFVEEELQPHFGSLVSFIKKVEQGKDLTTIEPEIFDQVSSDFASTWRQSITSINTSVIQHFTNFKNGTTILHSVLGQLIIYYTRFCNMLEEALKDGKVRIRHQPVNVQSVMVEIKKFRSNF</sequence>